<dbReference type="EMBL" id="CP072649">
    <property type="protein sequence ID" value="QUW04458.1"/>
    <property type="molecule type" value="Genomic_DNA"/>
</dbReference>
<evidence type="ECO:0000313" key="3">
    <source>
        <dbReference type="Proteomes" id="UP000676506"/>
    </source>
</evidence>
<evidence type="ECO:0008006" key="4">
    <source>
        <dbReference type="Google" id="ProtNLM"/>
    </source>
</evidence>
<evidence type="ECO:0000313" key="2">
    <source>
        <dbReference type="EMBL" id="QUW04458.1"/>
    </source>
</evidence>
<keyword evidence="1" id="KW-1133">Transmembrane helix</keyword>
<name>A0ABX8BC95_9BACT</name>
<feature type="transmembrane region" description="Helical" evidence="1">
    <location>
        <begin position="116"/>
        <end position="137"/>
    </location>
</feature>
<keyword evidence="1" id="KW-0472">Membrane</keyword>
<dbReference type="RefSeq" id="WP_211430347.1">
    <property type="nucleotide sequence ID" value="NZ_CP072649.1"/>
</dbReference>
<feature type="transmembrane region" description="Helical" evidence="1">
    <location>
        <begin position="80"/>
        <end position="104"/>
    </location>
</feature>
<gene>
    <name evidence="2" type="ORF">J8C06_11725</name>
</gene>
<keyword evidence="3" id="KW-1185">Reference proteome</keyword>
<organism evidence="2 3">
    <name type="scientific">Chloracidobacterium validum</name>
    <dbReference type="NCBI Taxonomy" id="2821543"/>
    <lineage>
        <taxon>Bacteria</taxon>
        <taxon>Pseudomonadati</taxon>
        <taxon>Acidobacteriota</taxon>
        <taxon>Terriglobia</taxon>
        <taxon>Terriglobales</taxon>
        <taxon>Acidobacteriaceae</taxon>
        <taxon>Chloracidobacterium</taxon>
    </lineage>
</organism>
<proteinExistence type="predicted"/>
<accession>A0ABX8BC95</accession>
<evidence type="ECO:0000256" key="1">
    <source>
        <dbReference type="SAM" id="Phobius"/>
    </source>
</evidence>
<reference evidence="2 3" key="1">
    <citation type="submission" date="2021-03" db="EMBL/GenBank/DDBJ databases">
        <title>Genomic and phenotypic characterization of Chloracidobacterium isolates provides evidence for multiple species.</title>
        <authorList>
            <person name="Saini M.K."/>
            <person name="Costas A.M.G."/>
            <person name="Tank M."/>
            <person name="Bryant D.A."/>
        </authorList>
    </citation>
    <scope>NUCLEOTIDE SEQUENCE [LARGE SCALE GENOMIC DNA]</scope>
    <source>
        <strain evidence="2 3">BV2-C</strain>
    </source>
</reference>
<sequence>MHRLYRLGLAQIVAWLVVGLPLLGVAVDFVRTDWKPQGQSTEGLSGLFGALLLILGIPLLGCALWVGWAVLRGSGRLKPLALILSVALLAVGGVAALTVGIWISATLQQFSWSAPVAVGVAALLMLTTIANVAYVAVEVFAPPSLGS</sequence>
<protein>
    <recommendedName>
        <fullName evidence="4">Transmembrane protein</fullName>
    </recommendedName>
</protein>
<dbReference type="Proteomes" id="UP000676506">
    <property type="component" value="Chromosome 2"/>
</dbReference>
<feature type="transmembrane region" description="Helical" evidence="1">
    <location>
        <begin position="47"/>
        <end position="68"/>
    </location>
</feature>
<feature type="transmembrane region" description="Helical" evidence="1">
    <location>
        <begin position="7"/>
        <end position="27"/>
    </location>
</feature>
<keyword evidence="1" id="KW-0812">Transmembrane</keyword>